<keyword evidence="2" id="KW-1185">Reference proteome</keyword>
<name>A0AAP2GPC5_9BACT</name>
<dbReference type="EMBL" id="JAHESF010000019">
    <property type="protein sequence ID" value="MBT1698963.1"/>
    <property type="molecule type" value="Genomic_DNA"/>
</dbReference>
<comment type="caution">
    <text evidence="1">The sequence shown here is derived from an EMBL/GenBank/DDBJ whole genome shotgun (WGS) entry which is preliminary data.</text>
</comment>
<sequence>MDLSDFLQEILFVVVLYKKKPEQSPSYNTLMELARHTQTTLSIFVYDNSPAPSTSHASHIIYRHDPSNAGTGKAYNEASALAADLGKKWMHLLDQDTATTISYYHKLFDAVACNPQGVVFVPRLYDPDGFVSPFRWRWGSGERIDVTQATLPLQAYRFVNSGLLVLHSTFREVDGYHPEIPLDFSDIAFGEKLKTQVEHFIVVDDSLRHDLSETSALPWRASLERFHFFCLGAFVMGREYGPFYVYFGRTFLRAVYLTLLYRRAGFIKTFFVHATQAPGT</sequence>
<dbReference type="SUPFAM" id="SSF53448">
    <property type="entry name" value="Nucleotide-diphospho-sugar transferases"/>
    <property type="match status" value="1"/>
</dbReference>
<evidence type="ECO:0000313" key="2">
    <source>
        <dbReference type="Proteomes" id="UP001319200"/>
    </source>
</evidence>
<dbReference type="InterPro" id="IPR029044">
    <property type="entry name" value="Nucleotide-diphossugar_trans"/>
</dbReference>
<gene>
    <name evidence="1" type="ORF">KK083_18865</name>
</gene>
<proteinExistence type="predicted"/>
<reference evidence="1 2" key="1">
    <citation type="submission" date="2021-05" db="EMBL/GenBank/DDBJ databases">
        <title>A Polyphasic approach of four new species of the genus Ohtaekwangia: Ohtaekwangia histidinii sp. nov., Ohtaekwangia cretensis sp. nov., Ohtaekwangia indiensis sp. nov., Ohtaekwangia reichenbachii sp. nov. from diverse environment.</title>
        <authorList>
            <person name="Octaviana S."/>
        </authorList>
    </citation>
    <scope>NUCLEOTIDE SEQUENCE [LARGE SCALE GENOMIC DNA]</scope>
    <source>
        <strain evidence="1 2">PWU4</strain>
    </source>
</reference>
<dbReference type="RefSeq" id="WP_254166162.1">
    <property type="nucleotide sequence ID" value="NZ_JAHESF010000019.1"/>
</dbReference>
<evidence type="ECO:0000313" key="1">
    <source>
        <dbReference type="EMBL" id="MBT1698963.1"/>
    </source>
</evidence>
<dbReference type="Proteomes" id="UP001319200">
    <property type="component" value="Unassembled WGS sequence"/>
</dbReference>
<dbReference type="AlphaFoldDB" id="A0AAP2GPC5"/>
<accession>A0AAP2GPC5</accession>
<dbReference type="Gene3D" id="3.90.550.10">
    <property type="entry name" value="Spore Coat Polysaccharide Biosynthesis Protein SpsA, Chain A"/>
    <property type="match status" value="1"/>
</dbReference>
<organism evidence="1 2">
    <name type="scientific">Chryseosolibacter histidini</name>
    <dbReference type="NCBI Taxonomy" id="2782349"/>
    <lineage>
        <taxon>Bacteria</taxon>
        <taxon>Pseudomonadati</taxon>
        <taxon>Bacteroidota</taxon>
        <taxon>Cytophagia</taxon>
        <taxon>Cytophagales</taxon>
        <taxon>Chryseotaleaceae</taxon>
        <taxon>Chryseosolibacter</taxon>
    </lineage>
</organism>
<protein>
    <submittedName>
        <fullName evidence="1">Uncharacterized protein</fullName>
    </submittedName>
</protein>